<dbReference type="Proteomes" id="UP001229081">
    <property type="component" value="Unassembled WGS sequence"/>
</dbReference>
<dbReference type="RefSeq" id="WP_306256154.1">
    <property type="nucleotide sequence ID" value="NZ_JAUFSA010000007.1"/>
</dbReference>
<evidence type="ECO:0000313" key="2">
    <source>
        <dbReference type="Proteomes" id="UP001229081"/>
    </source>
</evidence>
<dbReference type="EMBL" id="JAUFSA010000007">
    <property type="protein sequence ID" value="MDP7739736.1"/>
    <property type="molecule type" value="Genomic_DNA"/>
</dbReference>
<comment type="caution">
    <text evidence="1">The sequence shown here is derived from an EMBL/GenBank/DDBJ whole genome shotgun (WGS) entry which is preliminary data.</text>
</comment>
<reference evidence="1" key="1">
    <citation type="submission" date="2023-06" db="EMBL/GenBank/DDBJ databases">
        <title>Identification of two novel mycobacterium reveal diversities and complexities of Mycobacterium gordonae clade.</title>
        <authorList>
            <person name="Matsumoto Y."/>
            <person name="Nakamura S."/>
            <person name="Motooka D."/>
            <person name="Fukushima K."/>
        </authorList>
    </citation>
    <scope>NUCLEOTIDE SEQUENCE</scope>
    <source>
        <strain evidence="1">TY812</strain>
    </source>
</reference>
<accession>A0AAJ1S8X9</accession>
<proteinExistence type="predicted"/>
<protein>
    <submittedName>
        <fullName evidence="1">Uncharacterized protein</fullName>
    </submittedName>
</protein>
<sequence length="185" mass="20274">MALKRTTSRIGEALANAPLVKPRSLRAQIKELGGVKAAAAIAGRSLSSVYRWLSGKNKPSASAKGALDTATSDFQASQQYRRSKLALGREKRFRTKGAKITVHGMSGPAIDSPKKSVTIKYRRIINQHLSAEGMADIIDAWLQDGDEAALERLRDVMASDYLALHSPEVAEYGWEFETIDLIKFT</sequence>
<dbReference type="AlphaFoldDB" id="A0AAJ1S8X9"/>
<organism evidence="1 2">
    <name type="scientific">Mycobacterium paragordonae</name>
    <dbReference type="NCBI Taxonomy" id="1389713"/>
    <lineage>
        <taxon>Bacteria</taxon>
        <taxon>Bacillati</taxon>
        <taxon>Actinomycetota</taxon>
        <taxon>Actinomycetes</taxon>
        <taxon>Mycobacteriales</taxon>
        <taxon>Mycobacteriaceae</taxon>
        <taxon>Mycobacterium</taxon>
    </lineage>
</organism>
<name>A0AAJ1S8X9_9MYCO</name>
<gene>
    <name evidence="1" type="ORF">QXL92_33965</name>
</gene>
<evidence type="ECO:0000313" key="1">
    <source>
        <dbReference type="EMBL" id="MDP7739736.1"/>
    </source>
</evidence>